<keyword evidence="2" id="KW-1185">Reference proteome</keyword>
<dbReference type="Proteomes" id="UP000781958">
    <property type="component" value="Unassembled WGS sequence"/>
</dbReference>
<protein>
    <recommendedName>
        <fullName evidence="3">Ogr/Delta-like zinc finger</fullName>
    </recommendedName>
</protein>
<sequence length="92" mass="10130">MSTTDFTIKAGSVPACPKCGNQQHFRAHSERVAEDCCEVWVTCRCGHDLTQDDNSERMEDVWGALDRETIINAMRCTWISLLPATTTAPAGA</sequence>
<evidence type="ECO:0000313" key="1">
    <source>
        <dbReference type="EMBL" id="MBP2290740.1"/>
    </source>
</evidence>
<dbReference type="EMBL" id="JAGINP010000001">
    <property type="protein sequence ID" value="MBP2290740.1"/>
    <property type="molecule type" value="Genomic_DNA"/>
</dbReference>
<dbReference type="RefSeq" id="WP_209763171.1">
    <property type="nucleotide sequence ID" value="NZ_JAGINP010000001.1"/>
</dbReference>
<proteinExistence type="predicted"/>
<name>A0ABS4SH36_9PROT</name>
<accession>A0ABS4SH36</accession>
<gene>
    <name evidence="1" type="ORF">J2851_000477</name>
</gene>
<organism evidence="1 2">
    <name type="scientific">Azospirillum rugosum</name>
    <dbReference type="NCBI Taxonomy" id="416170"/>
    <lineage>
        <taxon>Bacteria</taxon>
        <taxon>Pseudomonadati</taxon>
        <taxon>Pseudomonadota</taxon>
        <taxon>Alphaproteobacteria</taxon>
        <taxon>Rhodospirillales</taxon>
        <taxon>Azospirillaceae</taxon>
        <taxon>Azospirillum</taxon>
    </lineage>
</organism>
<reference evidence="1 2" key="1">
    <citation type="submission" date="2021-03" db="EMBL/GenBank/DDBJ databases">
        <title>Genomic Encyclopedia of Type Strains, Phase III (KMG-III): the genomes of soil and plant-associated and newly described type strains.</title>
        <authorList>
            <person name="Whitman W."/>
        </authorList>
    </citation>
    <scope>NUCLEOTIDE SEQUENCE [LARGE SCALE GENOMIC DNA]</scope>
    <source>
        <strain evidence="1 2">IMMIB AFH-6</strain>
    </source>
</reference>
<evidence type="ECO:0000313" key="2">
    <source>
        <dbReference type="Proteomes" id="UP000781958"/>
    </source>
</evidence>
<evidence type="ECO:0008006" key="3">
    <source>
        <dbReference type="Google" id="ProtNLM"/>
    </source>
</evidence>
<comment type="caution">
    <text evidence="1">The sequence shown here is derived from an EMBL/GenBank/DDBJ whole genome shotgun (WGS) entry which is preliminary data.</text>
</comment>